<organism evidence="3 4">
    <name type="scientific">Limosilactobacillus oris PB013-T2-3</name>
    <dbReference type="NCBI Taxonomy" id="908339"/>
    <lineage>
        <taxon>Bacteria</taxon>
        <taxon>Bacillati</taxon>
        <taxon>Bacillota</taxon>
        <taxon>Bacilli</taxon>
        <taxon>Lactobacillales</taxon>
        <taxon>Lactobacillaceae</taxon>
        <taxon>Limosilactobacillus</taxon>
    </lineage>
</organism>
<dbReference type="InterPro" id="IPR001789">
    <property type="entry name" value="Sig_transdc_resp-reg_receiver"/>
</dbReference>
<dbReference type="InterPro" id="IPR011006">
    <property type="entry name" value="CheY-like_superfamily"/>
</dbReference>
<gene>
    <name evidence="3" type="ORF">HMPREF9265_0104</name>
</gene>
<dbReference type="AlphaFoldDB" id="E3C5E0"/>
<evidence type="ECO:0000313" key="3">
    <source>
        <dbReference type="EMBL" id="EFQ54044.1"/>
    </source>
</evidence>
<feature type="domain" description="Response regulatory" evidence="2">
    <location>
        <begin position="3"/>
        <end position="71"/>
    </location>
</feature>
<dbReference type="SUPFAM" id="SSF52172">
    <property type="entry name" value="CheY-like"/>
    <property type="match status" value="1"/>
</dbReference>
<dbReference type="Proteomes" id="UP000003070">
    <property type="component" value="Unassembled WGS sequence"/>
</dbReference>
<evidence type="ECO:0000259" key="2">
    <source>
        <dbReference type="PROSITE" id="PS50110"/>
    </source>
</evidence>
<comment type="caution">
    <text evidence="1">Lacks conserved residue(s) required for the propagation of feature annotation.</text>
</comment>
<evidence type="ECO:0000313" key="4">
    <source>
        <dbReference type="Proteomes" id="UP000003070"/>
    </source>
</evidence>
<accession>E3C5E0</accession>
<evidence type="ECO:0000256" key="1">
    <source>
        <dbReference type="PROSITE-ProRule" id="PRU00169"/>
    </source>
</evidence>
<dbReference type="EMBL" id="AEKL01000006">
    <property type="protein sequence ID" value="EFQ54044.1"/>
    <property type="molecule type" value="Genomic_DNA"/>
</dbReference>
<comment type="caution">
    <text evidence="3">The sequence shown here is derived from an EMBL/GenBank/DDBJ whole genome shotgun (WGS) entry which is preliminary data.</text>
</comment>
<reference evidence="3 4" key="1">
    <citation type="submission" date="2010-10" db="EMBL/GenBank/DDBJ databases">
        <authorList>
            <person name="Durkin A.S."/>
            <person name="Madupu R."/>
            <person name="Torralba M."/>
            <person name="Gillis M."/>
            <person name="Methe B."/>
            <person name="Sutton G."/>
            <person name="Nelson K.E."/>
        </authorList>
    </citation>
    <scope>NUCLEOTIDE SEQUENCE [LARGE SCALE GENOMIC DNA]</scope>
    <source>
        <strain evidence="3 4">PB013-T2-3</strain>
    </source>
</reference>
<dbReference type="Gene3D" id="3.40.50.2300">
    <property type="match status" value="1"/>
</dbReference>
<sequence>MYKVLVADDHAIVRSGISYLVNQQPGFTVVDGTASGTDTYLRIEQGGDRYINHGPQYASWRKRPNHDQADS</sequence>
<dbReference type="GO" id="GO:0000160">
    <property type="term" value="P:phosphorelay signal transduction system"/>
    <property type="evidence" value="ECO:0007669"/>
    <property type="project" value="InterPro"/>
</dbReference>
<proteinExistence type="predicted"/>
<protein>
    <recommendedName>
        <fullName evidence="2">Response regulatory domain-containing protein</fullName>
    </recommendedName>
</protein>
<dbReference type="PROSITE" id="PS50110">
    <property type="entry name" value="RESPONSE_REGULATORY"/>
    <property type="match status" value="1"/>
</dbReference>
<name>E3C5E0_9LACO</name>